<dbReference type="PANTHER" id="PTHR42803">
    <property type="entry name" value="ACYL-COA DEHYDROGENASE"/>
    <property type="match status" value="1"/>
</dbReference>
<dbReference type="InterPro" id="IPR006091">
    <property type="entry name" value="Acyl-CoA_Oxase/DH_mid-dom"/>
</dbReference>
<dbReference type="InterPro" id="IPR009075">
    <property type="entry name" value="AcylCo_DH/oxidase_C"/>
</dbReference>
<name>A0A5M6IL99_9PROT</name>
<evidence type="ECO:0000256" key="4">
    <source>
        <dbReference type="ARBA" id="ARBA00022827"/>
    </source>
</evidence>
<keyword evidence="3 10" id="KW-0285">Flavoprotein</keyword>
<feature type="domain" description="Acyl-CoA dehydrogenase/oxidase C-terminal" evidence="11">
    <location>
        <begin position="282"/>
        <end position="450"/>
    </location>
</feature>
<keyword evidence="5 10" id="KW-0560">Oxidoreductase</keyword>
<dbReference type="OrthoDB" id="5510711at2"/>
<evidence type="ECO:0000256" key="7">
    <source>
        <dbReference type="ARBA" id="ARBA00058683"/>
    </source>
</evidence>
<dbReference type="InterPro" id="IPR037069">
    <property type="entry name" value="AcylCoA_DH/ox_N_sf"/>
</dbReference>
<protein>
    <recommendedName>
        <fullName evidence="9">3-methylmercaptopropionyl-CoA dehydrogenase</fullName>
        <ecNumber evidence="8">1.3.99.41</ecNumber>
    </recommendedName>
</protein>
<dbReference type="Gene3D" id="1.20.140.10">
    <property type="entry name" value="Butyryl-CoA Dehydrogenase, subunit A, domain 3"/>
    <property type="match status" value="1"/>
</dbReference>
<dbReference type="InterPro" id="IPR046373">
    <property type="entry name" value="Acyl-CoA_Oxase/DH_mid-dom_sf"/>
</dbReference>
<feature type="domain" description="Acyl-CoA dehydrogenase/oxidase N-terminal" evidence="13">
    <location>
        <begin position="43"/>
        <end position="157"/>
    </location>
</feature>
<dbReference type="GO" id="GO:0050660">
    <property type="term" value="F:flavin adenine dinucleotide binding"/>
    <property type="evidence" value="ECO:0007669"/>
    <property type="project" value="InterPro"/>
</dbReference>
<dbReference type="FunFam" id="2.40.110.10:FF:000031">
    <property type="entry name" value="Acyl-CoA dehydrogenase, putative"/>
    <property type="match status" value="1"/>
</dbReference>
<evidence type="ECO:0000256" key="5">
    <source>
        <dbReference type="ARBA" id="ARBA00023002"/>
    </source>
</evidence>
<comment type="function">
    <text evidence="7">Involved in the assimilation of dimethylsulphoniopropionate (DMSP), an important compound in the fixation of carbon in marine phytoplankton, by mediating the conversion of 3-(methylthio)propanoyl-CoA (MMPA-CoA) to 3-(methylthio)acryloyl-CoA (MTA-CoA).</text>
</comment>
<evidence type="ECO:0000256" key="1">
    <source>
        <dbReference type="ARBA" id="ARBA00001974"/>
    </source>
</evidence>
<dbReference type="SUPFAM" id="SSF47203">
    <property type="entry name" value="Acyl-CoA dehydrogenase C-terminal domain-like"/>
    <property type="match status" value="1"/>
</dbReference>
<dbReference type="SUPFAM" id="SSF56645">
    <property type="entry name" value="Acyl-CoA dehydrogenase NM domain-like"/>
    <property type="match status" value="1"/>
</dbReference>
<dbReference type="Proteomes" id="UP000325255">
    <property type="component" value="Unassembled WGS sequence"/>
</dbReference>
<evidence type="ECO:0000256" key="8">
    <source>
        <dbReference type="ARBA" id="ARBA00066694"/>
    </source>
</evidence>
<reference evidence="15 16" key="1">
    <citation type="submission" date="2019-09" db="EMBL/GenBank/DDBJ databases">
        <title>Genome sequence of Rhodovastum atsumiense, a diverse member of the Acetobacteraceae family of non-sulfur purple photosynthetic bacteria.</title>
        <authorList>
            <person name="Meyer T."/>
            <person name="Kyndt J."/>
        </authorList>
    </citation>
    <scope>NUCLEOTIDE SEQUENCE [LARGE SCALE GENOMIC DNA]</scope>
    <source>
        <strain evidence="15 16">DSM 21279</strain>
    </source>
</reference>
<evidence type="ECO:0000256" key="10">
    <source>
        <dbReference type="RuleBase" id="RU362125"/>
    </source>
</evidence>
<dbReference type="Pfam" id="PF02770">
    <property type="entry name" value="Acyl-CoA_dh_M"/>
    <property type="match status" value="1"/>
</dbReference>
<dbReference type="Pfam" id="PF00441">
    <property type="entry name" value="Acyl-CoA_dh_1"/>
    <property type="match status" value="1"/>
</dbReference>
<evidence type="ECO:0000313" key="15">
    <source>
        <dbReference type="EMBL" id="KAA5609046.1"/>
    </source>
</evidence>
<dbReference type="AlphaFoldDB" id="A0A5M6IL99"/>
<dbReference type="InterPro" id="IPR013786">
    <property type="entry name" value="AcylCoA_DH/ox_N"/>
</dbReference>
<keyword evidence="16" id="KW-1185">Reference proteome</keyword>
<evidence type="ECO:0000256" key="9">
    <source>
        <dbReference type="ARBA" id="ARBA00069043"/>
    </source>
</evidence>
<dbReference type="PANTHER" id="PTHR42803:SF1">
    <property type="entry name" value="BROAD-SPECIFICITY LINEAR ACYL-COA DEHYDROGENASE FADE5"/>
    <property type="match status" value="1"/>
</dbReference>
<feature type="domain" description="Acyl-CoA oxidase/dehydrogenase middle" evidence="12">
    <location>
        <begin position="162"/>
        <end position="270"/>
    </location>
</feature>
<dbReference type="Pfam" id="PF02771">
    <property type="entry name" value="Acyl-CoA_dh_N"/>
    <property type="match status" value="1"/>
</dbReference>
<organism evidence="15 16">
    <name type="scientific">Rhodovastum atsumiense</name>
    <dbReference type="NCBI Taxonomy" id="504468"/>
    <lineage>
        <taxon>Bacteria</taxon>
        <taxon>Pseudomonadati</taxon>
        <taxon>Pseudomonadota</taxon>
        <taxon>Alphaproteobacteria</taxon>
        <taxon>Acetobacterales</taxon>
        <taxon>Acetobacteraceae</taxon>
        <taxon>Rhodovastum</taxon>
    </lineage>
</organism>
<evidence type="ECO:0000256" key="3">
    <source>
        <dbReference type="ARBA" id="ARBA00022630"/>
    </source>
</evidence>
<evidence type="ECO:0000259" key="12">
    <source>
        <dbReference type="Pfam" id="PF02770"/>
    </source>
</evidence>
<comment type="similarity">
    <text evidence="2 10">Belongs to the acyl-CoA dehydrogenase family.</text>
</comment>
<keyword evidence="4 10" id="KW-0274">FAD</keyword>
<dbReference type="EC" id="1.3.99.41" evidence="8"/>
<gene>
    <name evidence="15" type="ORF">F1189_26215</name>
</gene>
<dbReference type="RefSeq" id="WP_150044434.1">
    <property type="nucleotide sequence ID" value="NZ_OW485601.1"/>
</dbReference>
<dbReference type="Gene3D" id="2.40.110.10">
    <property type="entry name" value="Butyryl-CoA Dehydrogenase, subunit A, domain 2"/>
    <property type="match status" value="1"/>
</dbReference>
<comment type="catalytic activity">
    <reaction evidence="6">
        <text>3-(methylsulfanyl)propanoyl-CoA + oxidized [electron-transfer flavoprotein] + H(+) = 3-(methylsulfanyl)acryloyl-CoA + reduced [electron-transfer flavoprotein]</text>
        <dbReference type="Rhea" id="RHEA:52612"/>
        <dbReference type="Rhea" id="RHEA-COMP:10685"/>
        <dbReference type="Rhea" id="RHEA-COMP:10686"/>
        <dbReference type="ChEBI" id="CHEBI:15378"/>
        <dbReference type="ChEBI" id="CHEBI:57692"/>
        <dbReference type="ChEBI" id="CHEBI:58307"/>
        <dbReference type="ChEBI" id="CHEBI:82815"/>
        <dbReference type="ChEBI" id="CHEBI:84994"/>
        <dbReference type="EC" id="1.3.99.41"/>
    </reaction>
    <physiologicalReaction direction="left-to-right" evidence="6">
        <dbReference type="Rhea" id="RHEA:52613"/>
    </physiologicalReaction>
</comment>
<dbReference type="InterPro" id="IPR036250">
    <property type="entry name" value="AcylCo_DH-like_C"/>
</dbReference>
<dbReference type="InterPro" id="IPR052166">
    <property type="entry name" value="Diverse_Acyl-CoA_DH"/>
</dbReference>
<evidence type="ECO:0000256" key="6">
    <source>
        <dbReference type="ARBA" id="ARBA00051388"/>
    </source>
</evidence>
<feature type="domain" description="Acetyl-CoA dehydrogenase-like C-terminal" evidence="14">
    <location>
        <begin position="473"/>
        <end position="585"/>
    </location>
</feature>
<comment type="cofactor">
    <cofactor evidence="1 10">
        <name>FAD</name>
        <dbReference type="ChEBI" id="CHEBI:57692"/>
    </cofactor>
</comment>
<dbReference type="EMBL" id="VWPK01000061">
    <property type="protein sequence ID" value="KAA5609046.1"/>
    <property type="molecule type" value="Genomic_DNA"/>
</dbReference>
<dbReference type="InterPro" id="IPR009100">
    <property type="entry name" value="AcylCoA_DH/oxidase_NM_dom_sf"/>
</dbReference>
<accession>A0A5M6IL99</accession>
<proteinExistence type="inferred from homology"/>
<sequence length="592" mass="64200">MPSYQPPLRDMRFALYELCDFAALRALPGGEELAPDLIDPVLEAAGTFCAEVLLPLNRSGDEEGCRFENGIVRTPKGFPGAYRAFREGGWTSLGCDPAYGGQGLPKTIGVLVEEMICSTNLSFGMYPGLAHGAYSALLRHGSQELKDRYLPKLVSGEWAGTMCLTEPQCGTDLGLIRTRAEPDGEGAYRITGTKIFISGGEQDLTENILHLVLAKLPDAPSGTRGISLFLVPKFLPAPDGRPGPRNGVSCGAIEHKMGIKASSTCVMNFDGASGWLVGEPHRGLAAMFTMMNEARLGVGIQGLGLAEISYQNAVAYARERLQGRALDGVRDPARPADPILVHPDVRRMLLTMRAMTEGCRVLGVWTALQADIAERHPDPQERQAAEDFVALMTPVVKALFTDVGWEMTALGMQVLGGHGYIREWGMEQYVRDARITQIYEGTNGIQALDLVGRKLPAHAGRYLRRFFHPLLAWIEAHQDDEALGEFVLPLSKAFGRLQQATAEVARRGLADPTEAGAAASEYLRLFGLTALGWIWARAAAAALPQAETDAFHRAKLATARFYMQKLLPQTSALTASIMAGGATLRQFEDAAF</sequence>
<dbReference type="InterPro" id="IPR025878">
    <property type="entry name" value="Acyl-CoA_dh-like_C_dom"/>
</dbReference>
<comment type="caution">
    <text evidence="15">The sequence shown here is derived from an EMBL/GenBank/DDBJ whole genome shotgun (WGS) entry which is preliminary data.</text>
</comment>
<dbReference type="GO" id="GO:0016627">
    <property type="term" value="F:oxidoreductase activity, acting on the CH-CH group of donors"/>
    <property type="evidence" value="ECO:0007669"/>
    <property type="project" value="InterPro"/>
</dbReference>
<evidence type="ECO:0000259" key="13">
    <source>
        <dbReference type="Pfam" id="PF02771"/>
    </source>
</evidence>
<evidence type="ECO:0000313" key="16">
    <source>
        <dbReference type="Proteomes" id="UP000325255"/>
    </source>
</evidence>
<evidence type="ECO:0000259" key="14">
    <source>
        <dbReference type="Pfam" id="PF12806"/>
    </source>
</evidence>
<dbReference type="Pfam" id="PF12806">
    <property type="entry name" value="Acyl-CoA_dh_C"/>
    <property type="match status" value="1"/>
</dbReference>
<dbReference type="Gene3D" id="1.10.540.10">
    <property type="entry name" value="Acyl-CoA dehydrogenase/oxidase, N-terminal domain"/>
    <property type="match status" value="1"/>
</dbReference>
<evidence type="ECO:0000259" key="11">
    <source>
        <dbReference type="Pfam" id="PF00441"/>
    </source>
</evidence>
<evidence type="ECO:0000256" key="2">
    <source>
        <dbReference type="ARBA" id="ARBA00009347"/>
    </source>
</evidence>